<dbReference type="RefSeq" id="WP_189047521.1">
    <property type="nucleotide sequence ID" value="NZ_BMJQ01000008.1"/>
</dbReference>
<protein>
    <submittedName>
        <fullName evidence="5">Transcriptional regulator</fullName>
    </submittedName>
</protein>
<dbReference type="Pfam" id="PF07729">
    <property type="entry name" value="FCD"/>
    <property type="match status" value="1"/>
</dbReference>
<organism evidence="5 6">
    <name type="scientific">Aliidongia dinghuensis</name>
    <dbReference type="NCBI Taxonomy" id="1867774"/>
    <lineage>
        <taxon>Bacteria</taxon>
        <taxon>Pseudomonadati</taxon>
        <taxon>Pseudomonadota</taxon>
        <taxon>Alphaproteobacteria</taxon>
        <taxon>Rhodospirillales</taxon>
        <taxon>Dongiaceae</taxon>
        <taxon>Aliidongia</taxon>
    </lineage>
</organism>
<comment type="caution">
    <text evidence="5">The sequence shown here is derived from an EMBL/GenBank/DDBJ whole genome shotgun (WGS) entry which is preliminary data.</text>
</comment>
<evidence type="ECO:0000256" key="2">
    <source>
        <dbReference type="ARBA" id="ARBA00023125"/>
    </source>
</evidence>
<accession>A0A8J2YUF4</accession>
<dbReference type="InterPro" id="IPR036388">
    <property type="entry name" value="WH-like_DNA-bd_sf"/>
</dbReference>
<dbReference type="PANTHER" id="PTHR43537">
    <property type="entry name" value="TRANSCRIPTIONAL REGULATOR, GNTR FAMILY"/>
    <property type="match status" value="1"/>
</dbReference>
<dbReference type="PROSITE" id="PS50949">
    <property type="entry name" value="HTH_GNTR"/>
    <property type="match status" value="1"/>
</dbReference>
<reference evidence="5" key="2">
    <citation type="submission" date="2020-09" db="EMBL/GenBank/DDBJ databases">
        <authorList>
            <person name="Sun Q."/>
            <person name="Zhou Y."/>
        </authorList>
    </citation>
    <scope>NUCLEOTIDE SEQUENCE</scope>
    <source>
        <strain evidence="5">CGMCC 1.15725</strain>
    </source>
</reference>
<dbReference type="SMART" id="SM00345">
    <property type="entry name" value="HTH_GNTR"/>
    <property type="match status" value="1"/>
</dbReference>
<dbReference type="EMBL" id="BMJQ01000008">
    <property type="protein sequence ID" value="GGF23535.1"/>
    <property type="molecule type" value="Genomic_DNA"/>
</dbReference>
<dbReference type="SMART" id="SM00895">
    <property type="entry name" value="FCD"/>
    <property type="match status" value="1"/>
</dbReference>
<dbReference type="CDD" id="cd07377">
    <property type="entry name" value="WHTH_GntR"/>
    <property type="match status" value="1"/>
</dbReference>
<gene>
    <name evidence="5" type="ORF">GCM10011611_32030</name>
</gene>
<dbReference type="GO" id="GO:0003677">
    <property type="term" value="F:DNA binding"/>
    <property type="evidence" value="ECO:0007669"/>
    <property type="project" value="UniProtKB-KW"/>
</dbReference>
<dbReference type="SUPFAM" id="SSF46785">
    <property type="entry name" value="Winged helix' DNA-binding domain"/>
    <property type="match status" value="1"/>
</dbReference>
<dbReference type="PRINTS" id="PR00035">
    <property type="entry name" value="HTHGNTR"/>
</dbReference>
<reference evidence="5" key="1">
    <citation type="journal article" date="2014" name="Int. J. Syst. Evol. Microbiol.">
        <title>Complete genome sequence of Corynebacterium casei LMG S-19264T (=DSM 44701T), isolated from a smear-ripened cheese.</title>
        <authorList>
            <consortium name="US DOE Joint Genome Institute (JGI-PGF)"/>
            <person name="Walter F."/>
            <person name="Albersmeier A."/>
            <person name="Kalinowski J."/>
            <person name="Ruckert C."/>
        </authorList>
    </citation>
    <scope>NUCLEOTIDE SEQUENCE</scope>
    <source>
        <strain evidence="5">CGMCC 1.15725</strain>
    </source>
</reference>
<keyword evidence="6" id="KW-1185">Reference proteome</keyword>
<sequence>MKQAKLESTRHRVQRYRTTPDLIADELREEIRRGVLAGGQPLPQEELANRFGVSRIPVREALLRLEGEGLVAVYPNRGAVVTRFTADEVREIYHLRRLLEGDALARAVRRMTDADLKRIELTMDRAERGAIDSDRGDPDWAELDGAFHAALYEPAGHPRQSAMIAALRGTVDRYWTAYEALPAHTEAWLDDHRRIVAACRARDAEMARLVLHEHLARAGAIVLAGLKAEEAPDGAA</sequence>
<dbReference type="Gene3D" id="1.10.10.10">
    <property type="entry name" value="Winged helix-like DNA-binding domain superfamily/Winged helix DNA-binding domain"/>
    <property type="match status" value="1"/>
</dbReference>
<dbReference type="InterPro" id="IPR000524">
    <property type="entry name" value="Tscrpt_reg_HTH_GntR"/>
</dbReference>
<dbReference type="Pfam" id="PF00392">
    <property type="entry name" value="GntR"/>
    <property type="match status" value="1"/>
</dbReference>
<keyword evidence="1" id="KW-0805">Transcription regulation</keyword>
<evidence type="ECO:0000256" key="1">
    <source>
        <dbReference type="ARBA" id="ARBA00023015"/>
    </source>
</evidence>
<proteinExistence type="predicted"/>
<keyword evidence="3" id="KW-0804">Transcription</keyword>
<feature type="domain" description="HTH gntR-type" evidence="4">
    <location>
        <begin position="17"/>
        <end position="84"/>
    </location>
</feature>
<dbReference type="GO" id="GO:0003700">
    <property type="term" value="F:DNA-binding transcription factor activity"/>
    <property type="evidence" value="ECO:0007669"/>
    <property type="project" value="InterPro"/>
</dbReference>
<evidence type="ECO:0000256" key="3">
    <source>
        <dbReference type="ARBA" id="ARBA00023163"/>
    </source>
</evidence>
<evidence type="ECO:0000313" key="5">
    <source>
        <dbReference type="EMBL" id="GGF23535.1"/>
    </source>
</evidence>
<evidence type="ECO:0000259" key="4">
    <source>
        <dbReference type="PROSITE" id="PS50949"/>
    </source>
</evidence>
<dbReference type="InterPro" id="IPR011711">
    <property type="entry name" value="GntR_C"/>
</dbReference>
<dbReference type="PANTHER" id="PTHR43537:SF41">
    <property type="entry name" value="TRANSCRIPTIONAL REGULATORY PROTEIN"/>
    <property type="match status" value="1"/>
</dbReference>
<keyword evidence="2" id="KW-0238">DNA-binding</keyword>
<dbReference type="Gene3D" id="1.20.120.530">
    <property type="entry name" value="GntR ligand-binding domain-like"/>
    <property type="match status" value="1"/>
</dbReference>
<dbReference type="InterPro" id="IPR008920">
    <property type="entry name" value="TF_FadR/GntR_C"/>
</dbReference>
<dbReference type="InterPro" id="IPR036390">
    <property type="entry name" value="WH_DNA-bd_sf"/>
</dbReference>
<evidence type="ECO:0000313" key="6">
    <source>
        <dbReference type="Proteomes" id="UP000646365"/>
    </source>
</evidence>
<dbReference type="Proteomes" id="UP000646365">
    <property type="component" value="Unassembled WGS sequence"/>
</dbReference>
<name>A0A8J2YUF4_9PROT</name>
<dbReference type="AlphaFoldDB" id="A0A8J2YUF4"/>
<dbReference type="SUPFAM" id="SSF48008">
    <property type="entry name" value="GntR ligand-binding domain-like"/>
    <property type="match status" value="1"/>
</dbReference>